<name>A0A7I8K6W6_SPIIN</name>
<dbReference type="PANTHER" id="PTHR31161">
    <property type="entry name" value="PROTEIN GRAVITROPIC IN THE LIGHT 1"/>
    <property type="match status" value="1"/>
</dbReference>
<proteinExistence type="predicted"/>
<dbReference type="Proteomes" id="UP000663760">
    <property type="component" value="Chromosome 3"/>
</dbReference>
<evidence type="ECO:0000259" key="4">
    <source>
        <dbReference type="Pfam" id="PF24994"/>
    </source>
</evidence>
<evidence type="ECO:0000259" key="3">
    <source>
        <dbReference type="Pfam" id="PF04859"/>
    </source>
</evidence>
<dbReference type="InterPro" id="IPR040225">
    <property type="entry name" value="GIL1-like"/>
</dbReference>
<feature type="compositionally biased region" description="Basic and acidic residues" evidence="2">
    <location>
        <begin position="1"/>
        <end position="11"/>
    </location>
</feature>
<dbReference type="GO" id="GO:0009639">
    <property type="term" value="P:response to red or far red light"/>
    <property type="evidence" value="ECO:0007669"/>
    <property type="project" value="InterPro"/>
</dbReference>
<keyword evidence="1" id="KW-0175">Coiled coil</keyword>
<evidence type="ECO:0000313" key="6">
    <source>
        <dbReference type="Proteomes" id="UP000663760"/>
    </source>
</evidence>
<dbReference type="Pfam" id="PF24994">
    <property type="entry name" value="GIL1_IRKI_C"/>
    <property type="match status" value="1"/>
</dbReference>
<evidence type="ECO:0000256" key="2">
    <source>
        <dbReference type="SAM" id="MobiDB-lite"/>
    </source>
</evidence>
<dbReference type="InterPro" id="IPR006943">
    <property type="entry name" value="DUF641_pln"/>
</dbReference>
<protein>
    <submittedName>
        <fullName evidence="5">Uncharacterized protein</fullName>
    </submittedName>
</protein>
<dbReference type="AlphaFoldDB" id="A0A7I8K6W6"/>
<feature type="coiled-coil region" evidence="1">
    <location>
        <begin position="110"/>
        <end position="158"/>
    </location>
</feature>
<gene>
    <name evidence="5" type="ORF">SI8410_03004057</name>
</gene>
<dbReference type="InterPro" id="IPR056813">
    <property type="entry name" value="GIL1_IRKI_C"/>
</dbReference>
<accession>A0A7I8K6W6</accession>
<dbReference type="GO" id="GO:0009959">
    <property type="term" value="P:negative gravitropism"/>
    <property type="evidence" value="ECO:0007669"/>
    <property type="project" value="InterPro"/>
</dbReference>
<keyword evidence="6" id="KW-1185">Reference proteome</keyword>
<dbReference type="EMBL" id="LR746266">
    <property type="protein sequence ID" value="CAA7393287.1"/>
    <property type="molecule type" value="Genomic_DNA"/>
</dbReference>
<sequence>MLHTGSRDTQGRDNSNQKVYPHPMDEAKNQSQDSLDLLISKIFNNITSLKTAYIQLQEAHTPYDPDKIQTADKLVIEELVRLSELKHSYRDSNPKPISASPLDAHLVAEIQEQQRLLKTYEVMVKKFQSQIQTRDSEIIQLQQRINEANQKKVKLEKKLKQRGLLAKEPEDTQKQSFSVVELSPELFSATVELTYRSIHDFSKPLINMMKAANWDLDTAASSIEPDVPYAKRVHKKYAFESYICQRMFSGFQDESFSVDPGRSALSSEGFFHQYLAMRSAEPLEILSQDPDSEFGKFCRKKYLLVIHPKMEGSFFGNLDQRNYIMNGGHPRTPFYQAFLKLAKSVWLLHRLTFSFDPRVNVFQVRKGSEFCEAYMESVIPAEEDHHKRPARVGLMVMPGFVLAGSVIKSQVYLLGLKYAG</sequence>
<evidence type="ECO:0000256" key="1">
    <source>
        <dbReference type="SAM" id="Coils"/>
    </source>
</evidence>
<dbReference type="Pfam" id="PF04859">
    <property type="entry name" value="DUF641"/>
    <property type="match status" value="1"/>
</dbReference>
<organism evidence="5 6">
    <name type="scientific">Spirodela intermedia</name>
    <name type="common">Intermediate duckweed</name>
    <dbReference type="NCBI Taxonomy" id="51605"/>
    <lineage>
        <taxon>Eukaryota</taxon>
        <taxon>Viridiplantae</taxon>
        <taxon>Streptophyta</taxon>
        <taxon>Embryophyta</taxon>
        <taxon>Tracheophyta</taxon>
        <taxon>Spermatophyta</taxon>
        <taxon>Magnoliopsida</taxon>
        <taxon>Liliopsida</taxon>
        <taxon>Araceae</taxon>
        <taxon>Lemnoideae</taxon>
        <taxon>Spirodela</taxon>
    </lineage>
</organism>
<feature type="domain" description="DUF641" evidence="3">
    <location>
        <begin position="33"/>
        <end position="158"/>
    </location>
</feature>
<reference evidence="5" key="1">
    <citation type="submission" date="2020-02" db="EMBL/GenBank/DDBJ databases">
        <authorList>
            <person name="Scholz U."/>
            <person name="Mascher M."/>
            <person name="Fiebig A."/>
        </authorList>
    </citation>
    <scope>NUCLEOTIDE SEQUENCE</scope>
</reference>
<dbReference type="OrthoDB" id="1915848at2759"/>
<evidence type="ECO:0000313" key="5">
    <source>
        <dbReference type="EMBL" id="CAA7393287.1"/>
    </source>
</evidence>
<feature type="region of interest" description="Disordered" evidence="2">
    <location>
        <begin position="1"/>
        <end position="31"/>
    </location>
</feature>
<feature type="domain" description="GIL1/IRKI C-terminal" evidence="4">
    <location>
        <begin position="361"/>
        <end position="412"/>
    </location>
</feature>